<reference evidence="11 12" key="2">
    <citation type="submission" date="2018-11" db="EMBL/GenBank/DDBJ databases">
        <authorList>
            <consortium name="Pathogen Informatics"/>
        </authorList>
    </citation>
    <scope>NUCLEOTIDE SEQUENCE [LARGE SCALE GENOMIC DNA]</scope>
</reference>
<dbReference type="Pfam" id="PF14580">
    <property type="entry name" value="LRR_9"/>
    <property type="match status" value="1"/>
</dbReference>
<evidence type="ECO:0000256" key="9">
    <source>
        <dbReference type="ARBA" id="ARBA00030180"/>
    </source>
</evidence>
<dbReference type="SUPFAM" id="SSF74924">
    <property type="entry name" value="Cap-Gly domain"/>
    <property type="match status" value="1"/>
</dbReference>
<keyword evidence="6" id="KW-0677">Repeat</keyword>
<dbReference type="GO" id="GO:0005737">
    <property type="term" value="C:cytoplasm"/>
    <property type="evidence" value="ECO:0007669"/>
    <property type="project" value="UniProtKB-SubCell"/>
</dbReference>
<sequence length="449" mass="51132">MTASIDVRLPQTKIEAKTSLTIGSRVRKRNATGTVLYIGTVQGYQGEWIGVDWDDPKRGKHDGSIGGVRYFKASSSTSGSFTRLNHLDVGRSLFSVLAEQYDVCRQRLNARLAQKDCSVIGTALKELSKGLNKNRFKPVQSCKADTNTTRLSNISALFLNDIASPLDEILRILSMFPNLQELRLSHNNLTNFETLKLPLLKVLDLENNQISDWNYVAVLSSLPRLEVLNLNGNYISEIRIKSTSQSHPFPSLKVLYLSRNKIEDWNSVDELNSLPRLEFLTIHENPFLYSFDKRTSSELVIAKIKRLKMLDKTEIKDEERKWAEIDYLKLFSAEWSKVIALGKESAEYRAFAAAHPRFSQLVYEYGPPEKYDSPKSDPLFLKNSLIETMTVRKLKLLVGRMFRVDPLSVNLVYQSSRSKDIIFPLDDDMKSLAFYSVEGADKILVYPKT</sequence>
<name>A0A183IXR7_9BILA</name>
<dbReference type="AlphaFoldDB" id="A0A183IXR7"/>
<evidence type="ECO:0000256" key="7">
    <source>
        <dbReference type="ARBA" id="ARBA00023186"/>
    </source>
</evidence>
<evidence type="ECO:0000256" key="1">
    <source>
        <dbReference type="ARBA" id="ARBA00004496"/>
    </source>
</evidence>
<dbReference type="SMART" id="SM00369">
    <property type="entry name" value="LRR_TYP"/>
    <property type="match status" value="4"/>
</dbReference>
<evidence type="ECO:0000256" key="3">
    <source>
        <dbReference type="ARBA" id="ARBA00015004"/>
    </source>
</evidence>
<comment type="subcellular location">
    <subcellularLocation>
        <location evidence="1">Cytoplasm</location>
    </subcellularLocation>
</comment>
<dbReference type="InterPro" id="IPR001611">
    <property type="entry name" value="Leu-rich_rpt"/>
</dbReference>
<dbReference type="Pfam" id="PF13516">
    <property type="entry name" value="LRR_6"/>
    <property type="match status" value="1"/>
</dbReference>
<dbReference type="Gene3D" id="3.80.10.10">
    <property type="entry name" value="Ribonuclease Inhibitor"/>
    <property type="match status" value="2"/>
</dbReference>
<feature type="domain" description="CAP-Gly" evidence="10">
    <location>
        <begin position="39"/>
        <end position="83"/>
    </location>
</feature>
<evidence type="ECO:0000313" key="12">
    <source>
        <dbReference type="Proteomes" id="UP000270296"/>
    </source>
</evidence>
<evidence type="ECO:0000256" key="2">
    <source>
        <dbReference type="ARBA" id="ARBA00006286"/>
    </source>
</evidence>
<dbReference type="Gene3D" id="3.10.20.90">
    <property type="entry name" value="Phosphatidylinositol 3-kinase Catalytic Subunit, Chain A, domain 1"/>
    <property type="match status" value="1"/>
</dbReference>
<dbReference type="PROSITE" id="PS51450">
    <property type="entry name" value="LRR"/>
    <property type="match status" value="4"/>
</dbReference>
<dbReference type="CDD" id="cd17044">
    <property type="entry name" value="Ubl_TBCE"/>
    <property type="match status" value="1"/>
</dbReference>
<evidence type="ECO:0000256" key="5">
    <source>
        <dbReference type="ARBA" id="ARBA00022614"/>
    </source>
</evidence>
<reference evidence="13" key="1">
    <citation type="submission" date="2016-06" db="UniProtKB">
        <authorList>
            <consortium name="WormBaseParasite"/>
        </authorList>
    </citation>
    <scope>IDENTIFICATION</scope>
</reference>
<evidence type="ECO:0000313" key="13">
    <source>
        <dbReference type="WBParaSite" id="SBAD_0000872501-mRNA-1"/>
    </source>
</evidence>
<dbReference type="PROSITE" id="PS50245">
    <property type="entry name" value="CAP_GLY_2"/>
    <property type="match status" value="1"/>
</dbReference>
<keyword evidence="7" id="KW-0143">Chaperone</keyword>
<evidence type="ECO:0000256" key="8">
    <source>
        <dbReference type="ARBA" id="ARBA00026055"/>
    </source>
</evidence>
<comment type="similarity">
    <text evidence="2">Belongs to the TBCE family.</text>
</comment>
<dbReference type="SUPFAM" id="SSF52075">
    <property type="entry name" value="Outer arm dynein light chain 1"/>
    <property type="match status" value="1"/>
</dbReference>
<organism evidence="13">
    <name type="scientific">Soboliphyme baturini</name>
    <dbReference type="NCBI Taxonomy" id="241478"/>
    <lineage>
        <taxon>Eukaryota</taxon>
        <taxon>Metazoa</taxon>
        <taxon>Ecdysozoa</taxon>
        <taxon>Nematoda</taxon>
        <taxon>Enoplea</taxon>
        <taxon>Dorylaimia</taxon>
        <taxon>Dioctophymatida</taxon>
        <taxon>Dioctophymatoidea</taxon>
        <taxon>Soboliphymatidae</taxon>
        <taxon>Soboliphyme</taxon>
    </lineage>
</organism>
<keyword evidence="4" id="KW-0963">Cytoplasm</keyword>
<accession>A0A183IXR7</accession>
<dbReference type="SUPFAM" id="SSF54236">
    <property type="entry name" value="Ubiquitin-like"/>
    <property type="match status" value="1"/>
</dbReference>
<evidence type="ECO:0000256" key="6">
    <source>
        <dbReference type="ARBA" id="ARBA00022737"/>
    </source>
</evidence>
<dbReference type="PANTHER" id="PTHR18849">
    <property type="entry name" value="LEUCINE RICH REPEAT PROTEIN"/>
    <property type="match status" value="1"/>
</dbReference>
<dbReference type="GO" id="GO:0007010">
    <property type="term" value="P:cytoskeleton organization"/>
    <property type="evidence" value="ECO:0007669"/>
    <property type="project" value="TreeGrafter"/>
</dbReference>
<dbReference type="SMART" id="SM01052">
    <property type="entry name" value="CAP_GLY"/>
    <property type="match status" value="1"/>
</dbReference>
<dbReference type="InterPro" id="IPR032675">
    <property type="entry name" value="LRR_dom_sf"/>
</dbReference>
<dbReference type="Pfam" id="PF01302">
    <property type="entry name" value="CAP_GLY"/>
    <property type="match status" value="1"/>
</dbReference>
<dbReference type="EMBL" id="UZAM01011566">
    <property type="protein sequence ID" value="VDP16997.1"/>
    <property type="molecule type" value="Genomic_DNA"/>
</dbReference>
<dbReference type="InterPro" id="IPR003591">
    <property type="entry name" value="Leu-rich_rpt_typical-subtyp"/>
</dbReference>
<dbReference type="FunFam" id="2.30.30.190:FF:000016">
    <property type="entry name" value="Tubulin-folding cofactor E"/>
    <property type="match status" value="1"/>
</dbReference>
<keyword evidence="12" id="KW-1185">Reference proteome</keyword>
<evidence type="ECO:0000259" key="10">
    <source>
        <dbReference type="PROSITE" id="PS50245"/>
    </source>
</evidence>
<dbReference type="InterPro" id="IPR044079">
    <property type="entry name" value="Ubl_TBCE"/>
</dbReference>
<dbReference type="Gene3D" id="2.30.30.190">
    <property type="entry name" value="CAP Gly-rich-like domain"/>
    <property type="match status" value="1"/>
</dbReference>
<evidence type="ECO:0000256" key="4">
    <source>
        <dbReference type="ARBA" id="ARBA00022490"/>
    </source>
</evidence>
<dbReference type="InterPro" id="IPR029071">
    <property type="entry name" value="Ubiquitin-like_domsf"/>
</dbReference>
<protein>
    <recommendedName>
        <fullName evidence="3">Tubulin-specific chaperone E</fullName>
    </recommendedName>
    <alternativeName>
        <fullName evidence="9">Tubulin-folding cofactor E</fullName>
    </alternativeName>
</protein>
<dbReference type="WBParaSite" id="SBAD_0000872501-mRNA-1">
    <property type="protein sequence ID" value="SBAD_0000872501-mRNA-1"/>
    <property type="gene ID" value="SBAD_0000872501"/>
</dbReference>
<keyword evidence="5" id="KW-0433">Leucine-rich repeat</keyword>
<dbReference type="PROSITE" id="PS00845">
    <property type="entry name" value="CAP_GLY_1"/>
    <property type="match status" value="1"/>
</dbReference>
<dbReference type="InterPro" id="IPR036859">
    <property type="entry name" value="CAP-Gly_dom_sf"/>
</dbReference>
<dbReference type="OrthoDB" id="5273213at2759"/>
<dbReference type="Proteomes" id="UP000270296">
    <property type="component" value="Unassembled WGS sequence"/>
</dbReference>
<proteinExistence type="inferred from homology"/>
<evidence type="ECO:0000313" key="11">
    <source>
        <dbReference type="EMBL" id="VDP16997.1"/>
    </source>
</evidence>
<comment type="subunit">
    <text evidence="8">Supercomplex made of cofactors A to E. Cofactors A and D function by capturing and stabilizing tubulin in a quasi-native conformation. Cofactor E binds to the cofactor D-tubulin complex; interaction with cofactor C then causes the release of tubulin polypeptides that are committed to the native state.</text>
</comment>
<dbReference type="PANTHER" id="PTHR18849:SF0">
    <property type="entry name" value="CILIA- AND FLAGELLA-ASSOCIATED PROTEIN 410-RELATED"/>
    <property type="match status" value="1"/>
</dbReference>
<gene>
    <name evidence="11" type="ORF">SBAD_LOCUS8414</name>
</gene>
<dbReference type="InterPro" id="IPR000938">
    <property type="entry name" value="CAP-Gly_domain"/>
</dbReference>